<accession>A0A075A1Z2</accession>
<reference evidence="2 3" key="1">
    <citation type="submission" date="2013-11" db="EMBL/GenBank/DDBJ databases">
        <title>Opisthorchis viverrini - life in the bile duct.</title>
        <authorList>
            <person name="Young N.D."/>
            <person name="Nagarajan N."/>
            <person name="Lin S.J."/>
            <person name="Korhonen P.K."/>
            <person name="Jex A.R."/>
            <person name="Hall R.S."/>
            <person name="Safavi-Hemami H."/>
            <person name="Kaewkong W."/>
            <person name="Bertrand D."/>
            <person name="Gao S."/>
            <person name="Seet Q."/>
            <person name="Wongkham S."/>
            <person name="Teh B.T."/>
            <person name="Wongkham C."/>
            <person name="Intapan P.M."/>
            <person name="Maleewong W."/>
            <person name="Yang X."/>
            <person name="Hu M."/>
            <person name="Wang Z."/>
            <person name="Hofmann A."/>
            <person name="Sternberg P.W."/>
            <person name="Tan P."/>
            <person name="Wang J."/>
            <person name="Gasser R.B."/>
        </authorList>
    </citation>
    <scope>NUCLEOTIDE SEQUENCE [LARGE SCALE GENOMIC DNA]</scope>
</reference>
<evidence type="ECO:0000256" key="1">
    <source>
        <dbReference type="SAM" id="MobiDB-lite"/>
    </source>
</evidence>
<evidence type="ECO:0000313" key="2">
    <source>
        <dbReference type="EMBL" id="KER29560.1"/>
    </source>
</evidence>
<dbReference type="AlphaFoldDB" id="A0A075A1Z2"/>
<keyword evidence="3" id="KW-1185">Reference proteome</keyword>
<dbReference type="GeneID" id="20318044"/>
<dbReference type="OrthoDB" id="424465at2759"/>
<dbReference type="KEGG" id="ovi:T265_03857"/>
<sequence>MAPTELRIHDRTSMHPVAIFPRFLIPIGSERAQWLDRKFTDRKVRGSNPACASRLPMSRRGQPGSIPVLRIRNI</sequence>
<name>A0A075A1Z2_OPIVI</name>
<protein>
    <submittedName>
        <fullName evidence="2">Uncharacterized protein</fullName>
    </submittedName>
</protein>
<feature type="region of interest" description="Disordered" evidence="1">
    <location>
        <begin position="45"/>
        <end position="66"/>
    </location>
</feature>
<dbReference type="Proteomes" id="UP000054324">
    <property type="component" value="Unassembled WGS sequence"/>
</dbReference>
<dbReference type="RefSeq" id="XP_009166702.1">
    <property type="nucleotide sequence ID" value="XM_009168438.1"/>
</dbReference>
<dbReference type="CTD" id="20318044"/>
<organism evidence="2 3">
    <name type="scientific">Opisthorchis viverrini</name>
    <name type="common">Southeast Asian liver fluke</name>
    <dbReference type="NCBI Taxonomy" id="6198"/>
    <lineage>
        <taxon>Eukaryota</taxon>
        <taxon>Metazoa</taxon>
        <taxon>Spiralia</taxon>
        <taxon>Lophotrochozoa</taxon>
        <taxon>Platyhelminthes</taxon>
        <taxon>Trematoda</taxon>
        <taxon>Digenea</taxon>
        <taxon>Opisthorchiida</taxon>
        <taxon>Opisthorchiata</taxon>
        <taxon>Opisthorchiidae</taxon>
        <taxon>Opisthorchis</taxon>
    </lineage>
</organism>
<gene>
    <name evidence="2" type="ORF">T265_03857</name>
</gene>
<proteinExistence type="predicted"/>
<evidence type="ECO:0000313" key="3">
    <source>
        <dbReference type="Proteomes" id="UP000054324"/>
    </source>
</evidence>
<dbReference type="EMBL" id="KL596676">
    <property type="protein sequence ID" value="KER29560.1"/>
    <property type="molecule type" value="Genomic_DNA"/>
</dbReference>